<feature type="region of interest" description="Disordered" evidence="1">
    <location>
        <begin position="140"/>
        <end position="199"/>
    </location>
</feature>
<protein>
    <recommendedName>
        <fullName evidence="5">Calmodulin</fullName>
    </recommendedName>
</protein>
<evidence type="ECO:0000256" key="1">
    <source>
        <dbReference type="SAM" id="MobiDB-lite"/>
    </source>
</evidence>
<feature type="signal peptide" evidence="2">
    <location>
        <begin position="1"/>
        <end position="18"/>
    </location>
</feature>
<evidence type="ECO:0000256" key="2">
    <source>
        <dbReference type="SAM" id="SignalP"/>
    </source>
</evidence>
<dbReference type="OrthoDB" id="47449at2759"/>
<keyword evidence="4" id="KW-1185">Reference proteome</keyword>
<dbReference type="eggNOG" id="ENOG502SVKK">
    <property type="taxonomic scope" value="Eukaryota"/>
</dbReference>
<reference evidence="4" key="2">
    <citation type="submission" date="2008-08" db="EMBL/GenBank/DDBJ databases">
        <authorList>
            <consortium name="Diatom Consortium"/>
            <person name="Grigoriev I."/>
            <person name="Grimwood J."/>
            <person name="Kuo A."/>
            <person name="Otillar R.P."/>
            <person name="Salamov A."/>
            <person name="Detter J.C."/>
            <person name="Lindquist E."/>
            <person name="Shapiro H."/>
            <person name="Lucas S."/>
            <person name="Glavina del Rio T."/>
            <person name="Pitluck S."/>
            <person name="Rokhsar D."/>
            <person name="Bowler C."/>
        </authorList>
    </citation>
    <scope>GENOME REANNOTATION</scope>
    <source>
        <strain evidence="4">CCAP 1055/1</strain>
    </source>
</reference>
<sequence length="436" mass="46815">MKTIFVSFLSMLLCRCAADEYSPMRRTSLWSSFDKPHQRHDHPLRREENFRITTFLSEDDLLSCRDNLLAADLDKDDRLTPDEYASFLSVQSSDSISVPFRDLQAPFILIYYTEACDTCFEVSNDDECCVGENANIGLGDRVSPVEGDTVAPTNGASSAPTTGQLATPSVSPVASTGPPSVPTAGPAPGSIAPTPSGRIAPTMSPVVVATVTPTENPAIATTPRPSLVVVQTPTQAPVEAPTGDVCITFAYGLTNAANLTAEDILNENGNMIRTGLEAATRSTTINILNETFPRDGTTSRGFRRPRPREKRNGGTRRALAAGLQDVYSAVRVSELLDSHFGDSGASLLGRHHRRTLESRRLVFYSDDTPAQVFNAVDNPFCGPNDSCAIVDTRVCVFLEEGDDPAAVQLALLGGFREAIDSGAFQAAIPPEFLPTS</sequence>
<evidence type="ECO:0008006" key="5">
    <source>
        <dbReference type="Google" id="ProtNLM"/>
    </source>
</evidence>
<dbReference type="InParanoid" id="B7G3J0"/>
<evidence type="ECO:0000313" key="3">
    <source>
        <dbReference type="EMBL" id="EEC47012.1"/>
    </source>
</evidence>
<feature type="compositionally biased region" description="Polar residues" evidence="1">
    <location>
        <begin position="151"/>
        <end position="178"/>
    </location>
</feature>
<reference evidence="3 4" key="1">
    <citation type="journal article" date="2008" name="Nature">
        <title>The Phaeodactylum genome reveals the evolutionary history of diatom genomes.</title>
        <authorList>
            <person name="Bowler C."/>
            <person name="Allen A.E."/>
            <person name="Badger J.H."/>
            <person name="Grimwood J."/>
            <person name="Jabbari K."/>
            <person name="Kuo A."/>
            <person name="Maheswari U."/>
            <person name="Martens C."/>
            <person name="Maumus F."/>
            <person name="Otillar R.P."/>
            <person name="Rayko E."/>
            <person name="Salamov A."/>
            <person name="Vandepoele K."/>
            <person name="Beszteri B."/>
            <person name="Gruber A."/>
            <person name="Heijde M."/>
            <person name="Katinka M."/>
            <person name="Mock T."/>
            <person name="Valentin K."/>
            <person name="Verret F."/>
            <person name="Berges J.A."/>
            <person name="Brownlee C."/>
            <person name="Cadoret J.P."/>
            <person name="Chiovitti A."/>
            <person name="Choi C.J."/>
            <person name="Coesel S."/>
            <person name="De Martino A."/>
            <person name="Detter J.C."/>
            <person name="Durkin C."/>
            <person name="Falciatore A."/>
            <person name="Fournet J."/>
            <person name="Haruta M."/>
            <person name="Huysman M.J."/>
            <person name="Jenkins B.D."/>
            <person name="Jiroutova K."/>
            <person name="Jorgensen R.E."/>
            <person name="Joubert Y."/>
            <person name="Kaplan A."/>
            <person name="Kroger N."/>
            <person name="Kroth P.G."/>
            <person name="La Roche J."/>
            <person name="Lindquist E."/>
            <person name="Lommer M."/>
            <person name="Martin-Jezequel V."/>
            <person name="Lopez P.J."/>
            <person name="Lucas S."/>
            <person name="Mangogna M."/>
            <person name="McGinnis K."/>
            <person name="Medlin L.K."/>
            <person name="Montsant A."/>
            <person name="Oudot-Le Secq M.P."/>
            <person name="Napoli C."/>
            <person name="Obornik M."/>
            <person name="Parker M.S."/>
            <person name="Petit J.L."/>
            <person name="Porcel B.M."/>
            <person name="Poulsen N."/>
            <person name="Robison M."/>
            <person name="Rychlewski L."/>
            <person name="Rynearson T.A."/>
            <person name="Schmutz J."/>
            <person name="Shapiro H."/>
            <person name="Siaut M."/>
            <person name="Stanley M."/>
            <person name="Sussman M.R."/>
            <person name="Taylor A.R."/>
            <person name="Vardi A."/>
            <person name="von Dassow P."/>
            <person name="Vyverman W."/>
            <person name="Willis A."/>
            <person name="Wyrwicz L.S."/>
            <person name="Rokhsar D.S."/>
            <person name="Weissenbach J."/>
            <person name="Armbrust E.V."/>
            <person name="Green B.R."/>
            <person name="Van de Peer Y."/>
            <person name="Grigoriev I.V."/>
        </authorList>
    </citation>
    <scope>NUCLEOTIDE SEQUENCE [LARGE SCALE GENOMIC DNA]</scope>
    <source>
        <strain evidence="3 4">CCAP 1055/1</strain>
    </source>
</reference>
<dbReference type="AlphaFoldDB" id="B7G3J0"/>
<name>B7G3J0_PHATC</name>
<dbReference type="KEGG" id="pti:PHATRDRAFT_47489"/>
<dbReference type="EMBL" id="CM000615">
    <property type="protein sequence ID" value="EEC47012.1"/>
    <property type="molecule type" value="Genomic_DNA"/>
</dbReference>
<dbReference type="Proteomes" id="UP000000759">
    <property type="component" value="Chromosome 13"/>
</dbReference>
<organism evidence="3 4">
    <name type="scientific">Phaeodactylum tricornutum (strain CCAP 1055/1)</name>
    <dbReference type="NCBI Taxonomy" id="556484"/>
    <lineage>
        <taxon>Eukaryota</taxon>
        <taxon>Sar</taxon>
        <taxon>Stramenopiles</taxon>
        <taxon>Ochrophyta</taxon>
        <taxon>Bacillariophyta</taxon>
        <taxon>Bacillariophyceae</taxon>
        <taxon>Bacillariophycidae</taxon>
        <taxon>Naviculales</taxon>
        <taxon>Phaeodactylaceae</taxon>
        <taxon>Phaeodactylum</taxon>
    </lineage>
</organism>
<evidence type="ECO:0000313" key="4">
    <source>
        <dbReference type="Proteomes" id="UP000000759"/>
    </source>
</evidence>
<dbReference type="PROSITE" id="PS00018">
    <property type="entry name" value="EF_HAND_1"/>
    <property type="match status" value="1"/>
</dbReference>
<dbReference type="RefSeq" id="XP_002181798.1">
    <property type="nucleotide sequence ID" value="XM_002181762.1"/>
</dbReference>
<dbReference type="PaxDb" id="2850-Phatr47489"/>
<dbReference type="GeneID" id="7202593"/>
<feature type="region of interest" description="Disordered" evidence="1">
    <location>
        <begin position="291"/>
        <end position="315"/>
    </location>
</feature>
<keyword evidence="2" id="KW-0732">Signal</keyword>
<proteinExistence type="predicted"/>
<dbReference type="InterPro" id="IPR018247">
    <property type="entry name" value="EF_Hand_1_Ca_BS"/>
</dbReference>
<accession>B7G3J0</accession>
<feature type="chain" id="PRO_5002852888" description="Calmodulin" evidence="2">
    <location>
        <begin position="19"/>
        <end position="436"/>
    </location>
</feature>
<gene>
    <name evidence="3" type="ORF">PHATRDRAFT_47489</name>
</gene>